<accession>A0A1X7KVE7</accession>
<sequence length="77" mass="8499">MKKKETEASAWRVALAIGGAGFTLAGYIVVGLLLGKWMMHLYEGPKLWMGIGAIVGFILGILNIVWLIRKFVGEQHE</sequence>
<evidence type="ECO:0000313" key="2">
    <source>
        <dbReference type="Proteomes" id="UP000193834"/>
    </source>
</evidence>
<dbReference type="InterPro" id="IPR032820">
    <property type="entry name" value="ATPase_put"/>
</dbReference>
<proteinExistence type="predicted"/>
<protein>
    <recommendedName>
        <fullName evidence="3">F0F1-ATPase subunit Ca2+/Mg2+ transporter</fullName>
    </recommendedName>
</protein>
<keyword evidence="2" id="KW-1185">Reference proteome</keyword>
<dbReference type="EMBL" id="FXAZ01000003">
    <property type="protein sequence ID" value="SMG45411.1"/>
    <property type="molecule type" value="Genomic_DNA"/>
</dbReference>
<evidence type="ECO:0000313" key="1">
    <source>
        <dbReference type="EMBL" id="SMG45411.1"/>
    </source>
</evidence>
<dbReference type="RefSeq" id="WP_085494911.1">
    <property type="nucleotide sequence ID" value="NZ_FXAZ01000003.1"/>
</dbReference>
<evidence type="ECO:0008006" key="3">
    <source>
        <dbReference type="Google" id="ProtNLM"/>
    </source>
</evidence>
<dbReference type="Proteomes" id="UP000193834">
    <property type="component" value="Unassembled WGS sequence"/>
</dbReference>
<gene>
    <name evidence="1" type="ORF">SAMN06295960_2748</name>
</gene>
<reference evidence="1 2" key="1">
    <citation type="submission" date="2017-04" db="EMBL/GenBank/DDBJ databases">
        <authorList>
            <person name="Afonso C.L."/>
            <person name="Miller P.J."/>
            <person name="Scott M.A."/>
            <person name="Spackman E."/>
            <person name="Goraichik I."/>
            <person name="Dimitrov K.M."/>
            <person name="Suarez D.L."/>
            <person name="Swayne D.E."/>
        </authorList>
    </citation>
    <scope>NUCLEOTIDE SEQUENCE [LARGE SCALE GENOMIC DNA]</scope>
    <source>
        <strain evidence="1 2">11</strain>
    </source>
</reference>
<dbReference type="OrthoDB" id="2624769at2"/>
<dbReference type="AlphaFoldDB" id="A0A1X7KVE7"/>
<dbReference type="STRING" id="1852522.SAMN06295960_2748"/>
<name>A0A1X7KVE7_9BACL</name>
<organism evidence="1 2">
    <name type="scientific">Paenibacillus aquistagni</name>
    <dbReference type="NCBI Taxonomy" id="1852522"/>
    <lineage>
        <taxon>Bacteria</taxon>
        <taxon>Bacillati</taxon>
        <taxon>Bacillota</taxon>
        <taxon>Bacilli</taxon>
        <taxon>Bacillales</taxon>
        <taxon>Paenibacillaceae</taxon>
        <taxon>Paenibacillus</taxon>
    </lineage>
</organism>
<dbReference type="Pfam" id="PF09527">
    <property type="entry name" value="ATPase_gene1"/>
    <property type="match status" value="1"/>
</dbReference>